<dbReference type="GO" id="GO:0015074">
    <property type="term" value="P:DNA integration"/>
    <property type="evidence" value="ECO:0007669"/>
    <property type="project" value="InterPro"/>
</dbReference>
<organism evidence="4">
    <name type="scientific">Nippostrongylus brasiliensis</name>
    <name type="common">Rat hookworm</name>
    <dbReference type="NCBI Taxonomy" id="27835"/>
    <lineage>
        <taxon>Eukaryota</taxon>
        <taxon>Metazoa</taxon>
        <taxon>Ecdysozoa</taxon>
        <taxon>Nematoda</taxon>
        <taxon>Chromadorea</taxon>
        <taxon>Rhabditida</taxon>
        <taxon>Rhabditina</taxon>
        <taxon>Rhabditomorpha</taxon>
        <taxon>Strongyloidea</taxon>
        <taxon>Heligmosomidae</taxon>
        <taxon>Nippostrongylus</taxon>
    </lineage>
</organism>
<evidence type="ECO:0000313" key="2">
    <source>
        <dbReference type="EMBL" id="VDL78200.1"/>
    </source>
</evidence>
<dbReference type="InterPro" id="IPR012337">
    <property type="entry name" value="RNaseH-like_sf"/>
</dbReference>
<feature type="domain" description="Integrase catalytic" evidence="1">
    <location>
        <begin position="1"/>
        <end position="139"/>
    </location>
</feature>
<dbReference type="AlphaFoldDB" id="A0A0N4YDC4"/>
<reference evidence="2 3" key="2">
    <citation type="submission" date="2018-11" db="EMBL/GenBank/DDBJ databases">
        <authorList>
            <consortium name="Pathogen Informatics"/>
        </authorList>
    </citation>
    <scope>NUCLEOTIDE SEQUENCE [LARGE SCALE GENOMIC DNA]</scope>
</reference>
<name>A0A0N4YDC4_NIPBR</name>
<protein>
    <submittedName>
        <fullName evidence="4">Integrase catalytic domain-containing protein</fullName>
    </submittedName>
</protein>
<reference evidence="4" key="1">
    <citation type="submission" date="2017-02" db="UniProtKB">
        <authorList>
            <consortium name="WormBaseParasite"/>
        </authorList>
    </citation>
    <scope>IDENTIFICATION</scope>
</reference>
<evidence type="ECO:0000313" key="4">
    <source>
        <dbReference type="WBParaSite" id="NBR_0001461001-mRNA-1"/>
    </source>
</evidence>
<proteinExistence type="predicted"/>
<dbReference type="Gene3D" id="3.30.420.10">
    <property type="entry name" value="Ribonuclease H-like superfamily/Ribonuclease H"/>
    <property type="match status" value="1"/>
</dbReference>
<dbReference type="Proteomes" id="UP000271162">
    <property type="component" value="Unassembled WGS sequence"/>
</dbReference>
<accession>A0A0N4YDC4</accession>
<evidence type="ECO:0000259" key="1">
    <source>
        <dbReference type="PROSITE" id="PS50994"/>
    </source>
</evidence>
<evidence type="ECO:0000313" key="3">
    <source>
        <dbReference type="Proteomes" id="UP000271162"/>
    </source>
</evidence>
<dbReference type="InterPro" id="IPR001584">
    <property type="entry name" value="Integrase_cat-core"/>
</dbReference>
<dbReference type="EMBL" id="UYSL01021422">
    <property type="protein sequence ID" value="VDL78200.1"/>
    <property type="molecule type" value="Genomic_DNA"/>
</dbReference>
<dbReference type="Pfam" id="PF18701">
    <property type="entry name" value="DUF5641"/>
    <property type="match status" value="1"/>
</dbReference>
<dbReference type="PROSITE" id="PS50994">
    <property type="entry name" value="INTEGRASE"/>
    <property type="match status" value="1"/>
</dbReference>
<dbReference type="InterPro" id="IPR036397">
    <property type="entry name" value="RNaseH_sf"/>
</dbReference>
<dbReference type="SUPFAM" id="SSF53098">
    <property type="entry name" value="Ribonuclease H-like"/>
    <property type="match status" value="1"/>
</dbReference>
<dbReference type="PANTHER" id="PTHR47331">
    <property type="entry name" value="PHD-TYPE DOMAIN-CONTAINING PROTEIN"/>
    <property type="match status" value="1"/>
</dbReference>
<dbReference type="InterPro" id="IPR040676">
    <property type="entry name" value="DUF5641"/>
</dbReference>
<gene>
    <name evidence="2" type="ORF">NBR_LOCUS14611</name>
</gene>
<dbReference type="STRING" id="27835.A0A0N4YDC4"/>
<dbReference type="OMA" id="NYSANEG"/>
<sequence>MSTASLLHVIRRFIATNGFPRCIVCDNAKVFKILNEVQKNLLQTETKDKPILDYCANNKIQFHFTASHSPWQGGVYERMVGIYKVSNQHAVKNYAYDIETLKTIVAECTAVSNSRPITYVSEEISNFPLGPIDFLRPTALISTRQVERIERSTPKSMAQTEIIELWKETNNLPDFFWKRWSSECLVSLREQYQRSHSHPRLETRSRTPQLHDYVIIHDNTLKRGQWKIGQVIGSV</sequence>
<keyword evidence="3" id="KW-1185">Reference proteome</keyword>
<dbReference type="WBParaSite" id="NBR_0001461001-mRNA-1">
    <property type="protein sequence ID" value="NBR_0001461001-mRNA-1"/>
    <property type="gene ID" value="NBR_0001461001"/>
</dbReference>
<dbReference type="GO" id="GO:0003676">
    <property type="term" value="F:nucleic acid binding"/>
    <property type="evidence" value="ECO:0007669"/>
    <property type="project" value="InterPro"/>
</dbReference>